<evidence type="ECO:0000256" key="7">
    <source>
        <dbReference type="ARBA" id="ARBA00044345"/>
    </source>
</evidence>
<evidence type="ECO:0000256" key="8">
    <source>
        <dbReference type="ARBA" id="ARBA00046432"/>
    </source>
</evidence>
<keyword evidence="12" id="KW-1185">Reference proteome</keyword>
<dbReference type="InterPro" id="IPR011701">
    <property type="entry name" value="MFS"/>
</dbReference>
<dbReference type="Pfam" id="PF00483">
    <property type="entry name" value="NTP_transferase"/>
    <property type="match status" value="1"/>
</dbReference>
<dbReference type="InterPro" id="IPR056764">
    <property type="entry name" value="LbH_EIF2B3/5"/>
</dbReference>
<sequence>MYLYKFFRESFFGRTLYHLSGRRILNYAEEDKNYIIPDKYLQGFDTPIETGLKGPNEKPDGDSDIILVQFDGDDDPDNPYNWPLKWKSFFIAQVMILTAFVYMASAIYIPGIQAIMEDMEISQVVATLPLTLFVFGYGIGPMAFSPLSENAKYGRTSIYIMTLFIFFILQIPTALVRNIGGLCVLRFISGIFASPCLATGGASIADVVALPHIPIALSFWAFASMCAPTTGPLFGAILTVKADYHWSFWFVCITSGVSFIVLGAMLPESYSKTILYRKAERLRALTGNHNILSEGHIEVSQTTTREMLNETLWRPIEVIIFEPVVLLINVYIGLVYSIMYLWFEAFPIVFLEVKGFTLIEMGTAYISIMIGIIIGASFYVPWIHHKFTKKLLDGKDVVPEVFIPLAIVGSVLMPIGVFIFGWTAAPDLHWIGPLIGAVIFAAGGIKEYPTKKAYKNADLILIETSLLFPSVYSFDPMKLLNREEREAHATHVAFEGLNGLLVGSFISLGAFAYLKMKHPVKFKQFNTSIKACILIMPTVSCCAFYADQGSVQFDKAMRSSPKNEEMIMNRFREWKRKSTLGKIAEYARGHKLTVAMGTWAATIGGYYGYLKQDIGISETQRMIKVSRFNVPASGIILAATTAAIYADKTGVKEVVLDERFQAIVLTDSFETRFMPLTSVKPRCLLPLVSVPLIEYTLEFLARAGVNEVYLMCSSHADQIQHYIENSKWALHSPFKVTTIMSLESRSVGDAMRDLDNRGLITGDFLLVSGDVVTNIDFEKVLAFHKQRKLVDKEHIVSMVLTSASPLHRTRSHVDPSVFILDNQSNRCYYYQDIPPAGGKKSSINIDPELLEDIENDFVVRNDLIDCHVDICSPHVPQIFQENFDYQTLRSDFVKGVLTSDLLKKTIYAYIAEGAEYAARVESWDTYDAISQDVLARWSYPLVPDMNLIGLSYKYEFNHIYKEDKVVLAQSCRVGNSTSIGANTSVGAHTAIEKSSIGRNCQIGANVTINNSYIWDNAVIEDGATINNAIVASESTIKSGAELRKGVVIGYNVTVGAGKVISANTRLVDKPVQKEFGSSAFELDDEDDDSQEDDIAANTNDADIVGEDGEGVMYMSDREFDDESELESASLNNSSLIYQMSNLNVSDDSIASITKKKIKRHARHNSRSSRRMSATSILSTDYEFEEEEQEDFNKEAVATVERAMENNHDLDTALLELNTLRMSMNVTYHEVRQATVLAMVKRIVHFVSTDTLNVKEAAAKIFNDWGALFKRQVFTQEEQQDLAQIIQETCANVDQEYNQVVLFIALRQLYEKDIIEEDNILKWWESEASSESEVLRQVRGLTAQFVEWLQDAEEESEEESD</sequence>
<dbReference type="PROSITE" id="PS51363">
    <property type="entry name" value="W2"/>
    <property type="match status" value="1"/>
</dbReference>
<feature type="transmembrane region" description="Helical" evidence="9">
    <location>
        <begin position="187"/>
        <end position="210"/>
    </location>
</feature>
<evidence type="ECO:0000256" key="2">
    <source>
        <dbReference type="ARBA" id="ARBA00004514"/>
    </source>
</evidence>
<evidence type="ECO:0000313" key="11">
    <source>
        <dbReference type="EMBL" id="PSK39745.1"/>
    </source>
</evidence>
<dbReference type="Gene3D" id="2.160.10.10">
    <property type="entry name" value="Hexapeptide repeat proteins"/>
    <property type="match status" value="1"/>
</dbReference>
<dbReference type="Pfam" id="PF02020">
    <property type="entry name" value="W2"/>
    <property type="match status" value="1"/>
</dbReference>
<reference evidence="11 12" key="1">
    <citation type="submission" date="2018-03" db="EMBL/GenBank/DDBJ databases">
        <title>Candida pseudohaemulonii genome assembly and annotation.</title>
        <authorList>
            <person name="Munoz J.F."/>
            <person name="Gade L.G."/>
            <person name="Chow N.A."/>
            <person name="Litvintseva A.P."/>
            <person name="Loparev V.N."/>
            <person name="Cuomo C.A."/>
        </authorList>
    </citation>
    <scope>NUCLEOTIDE SEQUENCE [LARGE SCALE GENOMIC DNA]</scope>
    <source>
        <strain evidence="11 12">B12108</strain>
    </source>
</reference>
<keyword evidence="9" id="KW-1133">Transmembrane helix</keyword>
<dbReference type="CDD" id="cd11558">
    <property type="entry name" value="W2_eIF2B_epsilon"/>
    <property type="match status" value="1"/>
</dbReference>
<keyword evidence="4" id="KW-0963">Cytoplasm</keyword>
<dbReference type="STRING" id="418784.A0A2P7YUV9"/>
<feature type="transmembrane region" description="Helical" evidence="9">
    <location>
        <begin position="324"/>
        <end position="343"/>
    </location>
</feature>
<organism evidence="11 12">
    <name type="scientific">Candidozyma pseudohaemuli</name>
    <dbReference type="NCBI Taxonomy" id="418784"/>
    <lineage>
        <taxon>Eukaryota</taxon>
        <taxon>Fungi</taxon>
        <taxon>Dikarya</taxon>
        <taxon>Ascomycota</taxon>
        <taxon>Saccharomycotina</taxon>
        <taxon>Pichiomycetes</taxon>
        <taxon>Metschnikowiaceae</taxon>
        <taxon>Candidozyma</taxon>
    </lineage>
</organism>
<dbReference type="SMART" id="SM00515">
    <property type="entry name" value="eIF5C"/>
    <property type="match status" value="1"/>
</dbReference>
<dbReference type="GO" id="GO:0016020">
    <property type="term" value="C:membrane"/>
    <property type="evidence" value="ECO:0007669"/>
    <property type="project" value="UniProtKB-SubCell"/>
</dbReference>
<dbReference type="RefSeq" id="XP_024714835.1">
    <property type="nucleotide sequence ID" value="XM_024856955.1"/>
</dbReference>
<keyword evidence="5" id="KW-0648">Protein biosynthesis</keyword>
<feature type="transmembrane region" description="Helical" evidence="9">
    <location>
        <begin position="121"/>
        <end position="144"/>
    </location>
</feature>
<feature type="transmembrane region" description="Helical" evidence="9">
    <location>
        <begin position="363"/>
        <end position="380"/>
    </location>
</feature>
<dbReference type="Proteomes" id="UP000241107">
    <property type="component" value="Unassembled WGS sequence"/>
</dbReference>
<dbReference type="GO" id="GO:0005851">
    <property type="term" value="C:eukaryotic translation initiation factor 2B complex"/>
    <property type="evidence" value="ECO:0007669"/>
    <property type="project" value="TreeGrafter"/>
</dbReference>
<dbReference type="GO" id="GO:0022857">
    <property type="term" value="F:transmembrane transporter activity"/>
    <property type="evidence" value="ECO:0007669"/>
    <property type="project" value="InterPro"/>
</dbReference>
<dbReference type="Pfam" id="PF07690">
    <property type="entry name" value="MFS_1"/>
    <property type="match status" value="1"/>
</dbReference>
<dbReference type="CDD" id="cd05787">
    <property type="entry name" value="LbH_eIF2B_epsilon"/>
    <property type="match status" value="1"/>
</dbReference>
<dbReference type="FunFam" id="3.90.550.10:FF:000066">
    <property type="entry name" value="Translation initiation factor eIF-2B subunit epsilon"/>
    <property type="match status" value="1"/>
</dbReference>
<dbReference type="EMBL" id="PYFQ01000002">
    <property type="protein sequence ID" value="PSK39745.1"/>
    <property type="molecule type" value="Genomic_DNA"/>
</dbReference>
<dbReference type="OrthoDB" id="424572at2759"/>
<dbReference type="PANTHER" id="PTHR45887">
    <property type="entry name" value="TRANSLATION INITIATION FACTOR EIF-2B SUBUNIT EPSILON"/>
    <property type="match status" value="1"/>
</dbReference>
<keyword evidence="5" id="KW-0396">Initiation factor</keyword>
<keyword evidence="9" id="KW-0812">Transmembrane</keyword>
<dbReference type="Gene3D" id="1.20.1250.20">
    <property type="entry name" value="MFS general substrate transporter like domains"/>
    <property type="match status" value="1"/>
</dbReference>
<feature type="transmembrane region" description="Helical" evidence="9">
    <location>
        <begin position="428"/>
        <end position="445"/>
    </location>
</feature>
<name>A0A2P7YUV9_9ASCO</name>
<evidence type="ECO:0000256" key="4">
    <source>
        <dbReference type="ARBA" id="ARBA00022490"/>
    </source>
</evidence>
<proteinExistence type="inferred from homology"/>
<dbReference type="GO" id="GO:0031369">
    <property type="term" value="F:translation initiation factor binding"/>
    <property type="evidence" value="ECO:0007669"/>
    <property type="project" value="InterPro"/>
</dbReference>
<feature type="transmembrane region" description="Helical" evidence="9">
    <location>
        <begin position="401"/>
        <end position="422"/>
    </location>
</feature>
<dbReference type="InterPro" id="IPR035543">
    <property type="entry name" value="eIF-2B_epsilon_N"/>
</dbReference>
<dbReference type="InterPro" id="IPR051956">
    <property type="entry name" value="eIF2B_epsilon"/>
</dbReference>
<dbReference type="GeneID" id="36564940"/>
<dbReference type="SUPFAM" id="SSF48371">
    <property type="entry name" value="ARM repeat"/>
    <property type="match status" value="1"/>
</dbReference>
<dbReference type="GO" id="GO:0003743">
    <property type="term" value="F:translation initiation factor activity"/>
    <property type="evidence" value="ECO:0007669"/>
    <property type="project" value="TreeGrafter"/>
</dbReference>
<comment type="subunit">
    <text evidence="8">Component of the translation initiation factor 2B (eIF2B) complex which is a heterodecamer of two sets of five different subunits: alpha, beta, gamma, delta and epsilon. Subunits alpha, beta and delta comprise a regulatory subcomplex and subunits epsilon and gamma comprise a catalytic subcomplex. Within the complex, the hexameric regulatory complex resides at the center, with the two heterodimeric catalytic subcomplexes bound on opposite sides.</text>
</comment>
<dbReference type="Gene3D" id="1.25.40.180">
    <property type="match status" value="1"/>
</dbReference>
<evidence type="ECO:0000256" key="9">
    <source>
        <dbReference type="SAM" id="Phobius"/>
    </source>
</evidence>
<comment type="subcellular location">
    <subcellularLocation>
        <location evidence="2">Cytoplasm</location>
        <location evidence="2">Cytosol</location>
    </subcellularLocation>
    <subcellularLocation>
        <location evidence="1">Membrane</location>
        <topology evidence="1">Multi-pass membrane protein</topology>
    </subcellularLocation>
</comment>
<evidence type="ECO:0000256" key="1">
    <source>
        <dbReference type="ARBA" id="ARBA00004141"/>
    </source>
</evidence>
<dbReference type="GO" id="GO:0005085">
    <property type="term" value="F:guanyl-nucleotide exchange factor activity"/>
    <property type="evidence" value="ECO:0007669"/>
    <property type="project" value="InterPro"/>
</dbReference>
<feature type="domain" description="W2" evidence="10">
    <location>
        <begin position="1185"/>
        <end position="1358"/>
    </location>
</feature>
<evidence type="ECO:0000256" key="6">
    <source>
        <dbReference type="ARBA" id="ARBA00044144"/>
    </source>
</evidence>
<evidence type="ECO:0000259" key="10">
    <source>
        <dbReference type="PROSITE" id="PS51363"/>
    </source>
</evidence>
<dbReference type="InterPro" id="IPR005835">
    <property type="entry name" value="NTP_transferase_dom"/>
</dbReference>
<dbReference type="Gene3D" id="3.90.550.10">
    <property type="entry name" value="Spore Coat Polysaccharide Biosynthesis Protein SpsA, Chain A"/>
    <property type="match status" value="1"/>
</dbReference>
<dbReference type="VEuPathDB" id="FungiDB:C7M61_001550"/>
<dbReference type="CDD" id="cd17323">
    <property type="entry name" value="MFS_Tpo1_MDR_like"/>
    <property type="match status" value="1"/>
</dbReference>
<dbReference type="Pfam" id="PF25084">
    <property type="entry name" value="LbH_EIF2B"/>
    <property type="match status" value="1"/>
</dbReference>
<feature type="transmembrane region" description="Helical" evidence="9">
    <location>
        <begin position="246"/>
        <end position="267"/>
    </location>
</feature>
<feature type="transmembrane region" description="Helical" evidence="9">
    <location>
        <begin position="494"/>
        <end position="514"/>
    </location>
</feature>
<protein>
    <recommendedName>
        <fullName evidence="6">Translation initiation factor eIF2B subunit epsilon</fullName>
    </recommendedName>
    <alternativeName>
        <fullName evidence="7">eIF2B GDP-GTP exchange factor subunit epsilon</fullName>
    </alternativeName>
</protein>
<dbReference type="InterPro" id="IPR029044">
    <property type="entry name" value="Nucleotide-diphossugar_trans"/>
</dbReference>
<dbReference type="InterPro" id="IPR016024">
    <property type="entry name" value="ARM-type_fold"/>
</dbReference>
<dbReference type="SUPFAM" id="SSF53448">
    <property type="entry name" value="Nucleotide-diphospho-sugar transferases"/>
    <property type="match status" value="1"/>
</dbReference>
<comment type="caution">
    <text evidence="11">The sequence shown here is derived from an EMBL/GenBank/DDBJ whole genome shotgun (WGS) entry which is preliminary data.</text>
</comment>
<accession>A0A2P7YUV9</accession>
<dbReference type="InterPro" id="IPR003307">
    <property type="entry name" value="W2_domain"/>
</dbReference>
<feature type="transmembrane region" description="Helical" evidence="9">
    <location>
        <begin position="89"/>
        <end position="109"/>
    </location>
</feature>
<dbReference type="InterPro" id="IPR036259">
    <property type="entry name" value="MFS_trans_sf"/>
</dbReference>
<keyword evidence="9" id="KW-0472">Membrane</keyword>
<feature type="transmembrane region" description="Helical" evidence="9">
    <location>
        <begin position="156"/>
        <end position="175"/>
    </location>
</feature>
<dbReference type="InterPro" id="IPR044123">
    <property type="entry name" value="W2_eIF2B_epsilon"/>
</dbReference>
<gene>
    <name evidence="11" type="ORF">C7M61_001550</name>
</gene>
<dbReference type="CDD" id="cd04197">
    <property type="entry name" value="eIF-2B_epsilon_N"/>
    <property type="match status" value="1"/>
</dbReference>
<dbReference type="GO" id="GO:0005829">
    <property type="term" value="C:cytosol"/>
    <property type="evidence" value="ECO:0007669"/>
    <property type="project" value="UniProtKB-SubCell"/>
</dbReference>
<evidence type="ECO:0000256" key="5">
    <source>
        <dbReference type="ARBA" id="ARBA00022540"/>
    </source>
</evidence>
<evidence type="ECO:0000313" key="12">
    <source>
        <dbReference type="Proteomes" id="UP000241107"/>
    </source>
</evidence>
<dbReference type="FunFam" id="1.25.40.180:FF:000022">
    <property type="entry name" value="Translation initiation factor eIF-2B epsilon subunit"/>
    <property type="match status" value="1"/>
</dbReference>
<dbReference type="SUPFAM" id="SSF103473">
    <property type="entry name" value="MFS general substrate transporter"/>
    <property type="match status" value="1"/>
</dbReference>
<dbReference type="PANTHER" id="PTHR45887:SF1">
    <property type="entry name" value="TRANSLATION INITIATION FACTOR EIF-2B SUBUNIT EPSILON"/>
    <property type="match status" value="1"/>
</dbReference>
<evidence type="ECO:0000256" key="3">
    <source>
        <dbReference type="ARBA" id="ARBA00007878"/>
    </source>
</evidence>
<comment type="similarity">
    <text evidence="3">Belongs to the eIF-2B gamma/epsilon subunits family.</text>
</comment>